<evidence type="ECO:0000259" key="7">
    <source>
        <dbReference type="PROSITE" id="PS51460"/>
    </source>
</evidence>
<dbReference type="PROSITE" id="PS51460">
    <property type="entry name" value="GAR"/>
    <property type="match status" value="1"/>
</dbReference>
<evidence type="ECO:0000313" key="9">
    <source>
        <dbReference type="Proteomes" id="UP000007797"/>
    </source>
</evidence>
<evidence type="ECO:0000256" key="1">
    <source>
        <dbReference type="ARBA" id="ARBA00004245"/>
    </source>
</evidence>
<dbReference type="InterPro" id="IPR036534">
    <property type="entry name" value="GAR_dom_sf"/>
</dbReference>
<evidence type="ECO:0000256" key="2">
    <source>
        <dbReference type="ARBA" id="ARBA00022490"/>
    </source>
</evidence>
<gene>
    <name evidence="8" type="ORF">DFA_01306</name>
</gene>
<dbReference type="GO" id="GO:0008017">
    <property type="term" value="F:microtubule binding"/>
    <property type="evidence" value="ECO:0007669"/>
    <property type="project" value="InterPro"/>
</dbReference>
<evidence type="ECO:0000313" key="8">
    <source>
        <dbReference type="EMBL" id="EGG21422.1"/>
    </source>
</evidence>
<keyword evidence="3" id="KW-0206">Cytoskeleton</keyword>
<keyword evidence="2" id="KW-0963">Cytoplasm</keyword>
<evidence type="ECO:0000256" key="3">
    <source>
        <dbReference type="ARBA" id="ARBA00023212"/>
    </source>
</evidence>
<dbReference type="RefSeq" id="XP_004359272.1">
    <property type="nucleotide sequence ID" value="XM_004359215.1"/>
</dbReference>
<name>F4PS39_CACFS</name>
<dbReference type="PROSITE" id="PS50003">
    <property type="entry name" value="PH_DOMAIN"/>
    <property type="match status" value="1"/>
</dbReference>
<dbReference type="InterPro" id="IPR003108">
    <property type="entry name" value="GAR_dom"/>
</dbReference>
<dbReference type="SMART" id="SM00233">
    <property type="entry name" value="PH"/>
    <property type="match status" value="1"/>
</dbReference>
<dbReference type="EMBL" id="GL883010">
    <property type="protein sequence ID" value="EGG21422.1"/>
    <property type="molecule type" value="Genomic_DNA"/>
</dbReference>
<comment type="subcellular location">
    <subcellularLocation>
        <location evidence="1">Cytoplasm</location>
        <location evidence="1">Cytoskeleton</location>
    </subcellularLocation>
</comment>
<evidence type="ECO:0000259" key="6">
    <source>
        <dbReference type="PROSITE" id="PS50003"/>
    </source>
</evidence>
<keyword evidence="4" id="KW-0175">Coiled coil</keyword>
<dbReference type="Gene3D" id="2.30.29.30">
    <property type="entry name" value="Pleckstrin-homology domain (PH domain)/Phosphotyrosine-binding domain (PTB)"/>
    <property type="match status" value="1"/>
</dbReference>
<dbReference type="Gene3D" id="3.30.920.20">
    <property type="entry name" value="Gas2-like domain"/>
    <property type="match status" value="1"/>
</dbReference>
<accession>F4PS39</accession>
<feature type="compositionally biased region" description="Low complexity" evidence="5">
    <location>
        <begin position="779"/>
        <end position="794"/>
    </location>
</feature>
<feature type="coiled-coil region" evidence="4">
    <location>
        <begin position="477"/>
        <end position="504"/>
    </location>
</feature>
<dbReference type="SUPFAM" id="SSF50729">
    <property type="entry name" value="PH domain-like"/>
    <property type="match status" value="1"/>
</dbReference>
<dbReference type="GO" id="GO:0005856">
    <property type="term" value="C:cytoskeleton"/>
    <property type="evidence" value="ECO:0007669"/>
    <property type="project" value="UniProtKB-SubCell"/>
</dbReference>
<evidence type="ECO:0000256" key="4">
    <source>
        <dbReference type="SAM" id="Coils"/>
    </source>
</evidence>
<dbReference type="Pfam" id="PF02187">
    <property type="entry name" value="GAS2"/>
    <property type="match status" value="1"/>
</dbReference>
<dbReference type="SUPFAM" id="SSF143575">
    <property type="entry name" value="GAS2 domain-like"/>
    <property type="match status" value="1"/>
</dbReference>
<feature type="region of interest" description="Disordered" evidence="5">
    <location>
        <begin position="779"/>
        <end position="810"/>
    </location>
</feature>
<proteinExistence type="predicted"/>
<dbReference type="OrthoDB" id="2157866at2759"/>
<evidence type="ECO:0008006" key="10">
    <source>
        <dbReference type="Google" id="ProtNLM"/>
    </source>
</evidence>
<organism evidence="8 9">
    <name type="scientific">Cavenderia fasciculata</name>
    <name type="common">Slime mold</name>
    <name type="synonym">Dictyostelium fasciculatum</name>
    <dbReference type="NCBI Taxonomy" id="261658"/>
    <lineage>
        <taxon>Eukaryota</taxon>
        <taxon>Amoebozoa</taxon>
        <taxon>Evosea</taxon>
        <taxon>Eumycetozoa</taxon>
        <taxon>Dictyostelia</taxon>
        <taxon>Acytosteliales</taxon>
        <taxon>Cavenderiaceae</taxon>
        <taxon>Cavenderia</taxon>
    </lineage>
</organism>
<dbReference type="AlphaFoldDB" id="F4PS39"/>
<feature type="compositionally biased region" description="Polar residues" evidence="5">
    <location>
        <begin position="139"/>
        <end position="148"/>
    </location>
</feature>
<evidence type="ECO:0000256" key="5">
    <source>
        <dbReference type="SAM" id="MobiDB-lite"/>
    </source>
</evidence>
<dbReference type="KEGG" id="dfa:DFA_01306"/>
<dbReference type="InterPro" id="IPR001849">
    <property type="entry name" value="PH_domain"/>
</dbReference>
<keyword evidence="9" id="KW-1185">Reference proteome</keyword>
<feature type="domain" description="PH" evidence="6">
    <location>
        <begin position="1"/>
        <end position="100"/>
    </location>
</feature>
<sequence length="917" mass="104628">MLIEGSVFKLGNKGLIKTFKKRYFIVPENQDIIYYYESKIERKQCGSIKLRDILHVGTSKDTTATQGQFHFDITGRIYKLYTLTEKERSYWIDSVTTRLDEIKKRDDETKVKTNEMLRDLKIYTSYDGNQESDYDDESSIGSSYTPSKGGSRGGAKNLERELELKDDEISKLQEEKMAFENYVKELEDEKCLLQKENEKLIERFDESSIDLYQATIRDLETKREEMENDLNVMSKHLDEERSLRTQAIKDRDLLERTMGDENSQLVLKTEELESQKKKALELISSGTMNIHHSGGGSKQQTTKNWSQFLIQIERNNFKYRKQRDTYYLDNIKLKKKIDEHILIDRESSLKNFEDMVGRLIQFEMVYRSQELEEIYPTIFDEIQCINNFLNKSSVDLYTTNEPILFGFIDTYTPKIASIIANVNNHNNSTSSLPDMSNDMIKSELQEPVDVLLSHTEKCKQQSLTMTLDRVEPFSLKIQAFTKTLEKAKATLQDYRLKLAQLKSDTLAFPVHPECIDPFENRVESIVDKIEPHIIQHEQNEDQEIILDDPKQLINKINDLEVEFKAKIQYYEGEKKKTETFLSSLERMSVGVEMALEQISIGSETDQVLVDLEVLYNEKVDLVERTKRGVLDLTVIKRKAQLIKKLEELQAEASLKYTANEDDILDVMVGSVIDSFVKNKPGQQDKKEKDTTTSTTVGGNKEITITGVIPPNFERLGEGLYLFGTKKINVQILAGGIVVRVGGGFEAFSSYVLKFGRSETIKLLRQQQQITTANSKTTTILTSVSTSSSSSSSSTRQPPRPISRAATSRAENRKSLVLSSNSLQPQTTAVNSATITSTITVMSSPKQSNNRSTITTPITNRMSRSLSKGVIQSNRVELKEKDPSIIHSITCSKFPPILVIAIFGSNRVQKNSSDNCRF</sequence>
<dbReference type="OMA" id="ESERIYW"/>
<feature type="domain" description="GAR" evidence="7">
    <location>
        <begin position="686"/>
        <end position="758"/>
    </location>
</feature>
<feature type="region of interest" description="Disordered" evidence="5">
    <location>
        <begin position="128"/>
        <end position="159"/>
    </location>
</feature>
<dbReference type="GeneID" id="14872726"/>
<dbReference type="Pfam" id="PF00169">
    <property type="entry name" value="PH"/>
    <property type="match status" value="1"/>
</dbReference>
<dbReference type="InterPro" id="IPR011993">
    <property type="entry name" value="PH-like_dom_sf"/>
</dbReference>
<reference evidence="9" key="1">
    <citation type="journal article" date="2011" name="Genome Res.">
        <title>Phylogeny-wide analysis of social amoeba genomes highlights ancient origins for complex intercellular communication.</title>
        <authorList>
            <person name="Heidel A.J."/>
            <person name="Lawal H.M."/>
            <person name="Felder M."/>
            <person name="Schilde C."/>
            <person name="Helps N.R."/>
            <person name="Tunggal B."/>
            <person name="Rivero F."/>
            <person name="John U."/>
            <person name="Schleicher M."/>
            <person name="Eichinger L."/>
            <person name="Platzer M."/>
            <person name="Noegel A.A."/>
            <person name="Schaap P."/>
            <person name="Gloeckner G."/>
        </authorList>
    </citation>
    <scope>NUCLEOTIDE SEQUENCE [LARGE SCALE GENOMIC DNA]</scope>
    <source>
        <strain evidence="9">SH3</strain>
    </source>
</reference>
<dbReference type="Proteomes" id="UP000007797">
    <property type="component" value="Unassembled WGS sequence"/>
</dbReference>
<protein>
    <recommendedName>
        <fullName evidence="10">PH domain-containing protein</fullName>
    </recommendedName>
</protein>